<protein>
    <submittedName>
        <fullName evidence="2">Uncharacterized protein</fullName>
    </submittedName>
</protein>
<evidence type="ECO:0000313" key="3">
    <source>
        <dbReference type="Proteomes" id="UP001163798"/>
    </source>
</evidence>
<proteinExistence type="predicted"/>
<dbReference type="AlphaFoldDB" id="A0AA38KNA9"/>
<evidence type="ECO:0000313" key="2">
    <source>
        <dbReference type="EMBL" id="KAJ3783210.1"/>
    </source>
</evidence>
<comment type="caution">
    <text evidence="2">The sequence shown here is derived from an EMBL/GenBank/DDBJ whole genome shotgun (WGS) entry which is preliminary data.</text>
</comment>
<dbReference type="EMBL" id="MU793431">
    <property type="protein sequence ID" value="KAJ3783210.1"/>
    <property type="molecule type" value="Genomic_DNA"/>
</dbReference>
<gene>
    <name evidence="2" type="ORF">GGU10DRAFT_377882</name>
</gene>
<feature type="region of interest" description="Disordered" evidence="1">
    <location>
        <begin position="1"/>
        <end position="28"/>
    </location>
</feature>
<organism evidence="2 3">
    <name type="scientific">Lentinula aff. detonsa</name>
    <dbReference type="NCBI Taxonomy" id="2804958"/>
    <lineage>
        <taxon>Eukaryota</taxon>
        <taxon>Fungi</taxon>
        <taxon>Dikarya</taxon>
        <taxon>Basidiomycota</taxon>
        <taxon>Agaricomycotina</taxon>
        <taxon>Agaricomycetes</taxon>
        <taxon>Agaricomycetidae</taxon>
        <taxon>Agaricales</taxon>
        <taxon>Marasmiineae</taxon>
        <taxon>Omphalotaceae</taxon>
        <taxon>Lentinula</taxon>
    </lineage>
</organism>
<reference evidence="2" key="1">
    <citation type="submission" date="2022-08" db="EMBL/GenBank/DDBJ databases">
        <authorList>
            <consortium name="DOE Joint Genome Institute"/>
            <person name="Min B."/>
            <person name="Riley R."/>
            <person name="Sierra-Patev S."/>
            <person name="Naranjo-Ortiz M."/>
            <person name="Looney B."/>
            <person name="Konkel Z."/>
            <person name="Slot J.C."/>
            <person name="Sakamoto Y."/>
            <person name="Steenwyk J.L."/>
            <person name="Rokas A."/>
            <person name="Carro J."/>
            <person name="Camarero S."/>
            <person name="Ferreira P."/>
            <person name="Molpeceres G."/>
            <person name="Ruiz-Duenas F.J."/>
            <person name="Serrano A."/>
            <person name="Henrissat B."/>
            <person name="Drula E."/>
            <person name="Hughes K.W."/>
            <person name="Mata J.L."/>
            <person name="Ishikawa N.K."/>
            <person name="Vargas-Isla R."/>
            <person name="Ushijima S."/>
            <person name="Smith C.A."/>
            <person name="Ahrendt S."/>
            <person name="Andreopoulos W."/>
            <person name="He G."/>
            <person name="Labutti K."/>
            <person name="Lipzen A."/>
            <person name="Ng V."/>
            <person name="Sandor L."/>
            <person name="Barry K."/>
            <person name="Martinez A.T."/>
            <person name="Xiao Y."/>
            <person name="Gibbons J.G."/>
            <person name="Terashima K."/>
            <person name="Hibbett D.S."/>
            <person name="Grigoriev I.V."/>
        </authorList>
    </citation>
    <scope>NUCLEOTIDE SEQUENCE</scope>
    <source>
        <strain evidence="2">TFB10291</strain>
    </source>
</reference>
<keyword evidence="3" id="KW-1185">Reference proteome</keyword>
<evidence type="ECO:0000256" key="1">
    <source>
        <dbReference type="SAM" id="MobiDB-lite"/>
    </source>
</evidence>
<accession>A0AA38KNA9</accession>
<sequence length="209" mass="24137">MLSIENEAERVNQANAENGGSGEDENEIKIEIETGIEDRDEDPYKLARMYASQLSVLSQDYRPVIKLNDLPIGTKDLPAKFQVEPRTLEPKAPKVYYGFGLYHIDCIEYLKAHHLESKLPPPKVDSGIYLWSTCLTFVQHIAGCCNFGFIDILPPATEEYDMVLILYDNHTIWGRELVEAEEEDVISIMRKEMPVLRDRELRWFYPLLE</sequence>
<name>A0AA38KNA9_9AGAR</name>
<dbReference type="Proteomes" id="UP001163798">
    <property type="component" value="Unassembled WGS sequence"/>
</dbReference>